<evidence type="ECO:0000256" key="5">
    <source>
        <dbReference type="SAM" id="MobiDB-lite"/>
    </source>
</evidence>
<keyword evidence="1" id="KW-0479">Metal-binding</keyword>
<dbReference type="EMBL" id="JAHXZJ010000002">
    <property type="protein sequence ID" value="KAH0564471.1"/>
    <property type="molecule type" value="Genomic_DNA"/>
</dbReference>
<dbReference type="InterPro" id="IPR000315">
    <property type="entry name" value="Znf_B-box"/>
</dbReference>
<dbReference type="PANTHER" id="PTHR25462">
    <property type="entry name" value="BONUS, ISOFORM C-RELATED"/>
    <property type="match status" value="1"/>
</dbReference>
<evidence type="ECO:0000313" key="8">
    <source>
        <dbReference type="Proteomes" id="UP000826195"/>
    </source>
</evidence>
<dbReference type="Gene3D" id="3.30.160.60">
    <property type="entry name" value="Classic Zinc Finger"/>
    <property type="match status" value="1"/>
</dbReference>
<reference evidence="7 8" key="1">
    <citation type="journal article" date="2021" name="J. Hered.">
        <title>A chromosome-level genome assembly of the parasitoid wasp, Cotesia glomerata (Hymenoptera: Braconidae).</title>
        <authorList>
            <person name="Pinto B.J."/>
            <person name="Weis J.J."/>
            <person name="Gamble T."/>
            <person name="Ode P.J."/>
            <person name="Paul R."/>
            <person name="Zaspel J.M."/>
        </authorList>
    </citation>
    <scope>NUCLEOTIDE SEQUENCE [LARGE SCALE GENOMIC DNA]</scope>
    <source>
        <strain evidence="7">CgM1</strain>
    </source>
</reference>
<feature type="compositionally biased region" description="Basic and acidic residues" evidence="5">
    <location>
        <begin position="33"/>
        <end position="46"/>
    </location>
</feature>
<evidence type="ECO:0000256" key="3">
    <source>
        <dbReference type="ARBA" id="ARBA00022833"/>
    </source>
</evidence>
<evidence type="ECO:0000259" key="6">
    <source>
        <dbReference type="PROSITE" id="PS50119"/>
    </source>
</evidence>
<keyword evidence="2 4" id="KW-0863">Zinc-finger</keyword>
<sequence>MCQQRMQEPRLLDCLHPLCLNCVKACRSLAEDSRDDSPWRRPDETKGCPTCDHPFSSPEKPLPPPHYPLQHRILIDAIITQQLLCYCDGCHGQVQASLHCSTCLRNFCENCGAEHQKIRTRTGTHEIVALWQAKRFRRTTVCLDHPQHSLRFYCIACQQVTCCECMWRESHRGHACENHKTAGRTAARILANAVQDARILLNSLLVNYTLKSFSAVNLYRKRFSFRNQRINLQENEKQFLHAQEAKQRIEEFRRLETSRHLLDAISLAEQLLAEGLGAEILCLSKVILKRLQKLGLPVQPSFGISDVYRGKNHPGVFHCCTFCSSGGKKETMCFCQGTMPGGYRGCGHAHFGHPGVKHWSCCGSTDRNSICTQWKIRNPPFFSF</sequence>
<feature type="domain" description="B box-type" evidence="6">
    <location>
        <begin position="137"/>
        <end position="184"/>
    </location>
</feature>
<dbReference type="CDD" id="cd19756">
    <property type="entry name" value="Bbox2"/>
    <property type="match status" value="1"/>
</dbReference>
<dbReference type="InterPro" id="IPR013083">
    <property type="entry name" value="Znf_RING/FYVE/PHD"/>
</dbReference>
<evidence type="ECO:0000256" key="2">
    <source>
        <dbReference type="ARBA" id="ARBA00022771"/>
    </source>
</evidence>
<protein>
    <recommendedName>
        <fullName evidence="6">B box-type domain-containing protein</fullName>
    </recommendedName>
</protein>
<dbReference type="GO" id="GO:0061630">
    <property type="term" value="F:ubiquitin protein ligase activity"/>
    <property type="evidence" value="ECO:0007669"/>
    <property type="project" value="TreeGrafter"/>
</dbReference>
<gene>
    <name evidence="7" type="ORF">KQX54_012267</name>
</gene>
<feature type="region of interest" description="Disordered" evidence="5">
    <location>
        <begin position="33"/>
        <end position="59"/>
    </location>
</feature>
<dbReference type="PANTHER" id="PTHR25462:SF291">
    <property type="entry name" value="E3 UBIQUITIN-PROTEIN LIGASE TRIM45"/>
    <property type="match status" value="1"/>
</dbReference>
<dbReference type="Gene3D" id="3.30.40.10">
    <property type="entry name" value="Zinc/RING finger domain, C3HC4 (zinc finger)"/>
    <property type="match status" value="1"/>
</dbReference>
<evidence type="ECO:0000256" key="4">
    <source>
        <dbReference type="PROSITE-ProRule" id="PRU00024"/>
    </source>
</evidence>
<dbReference type="InterPro" id="IPR047153">
    <property type="entry name" value="TRIM45/56/19-like"/>
</dbReference>
<keyword evidence="8" id="KW-1185">Reference proteome</keyword>
<evidence type="ECO:0000256" key="1">
    <source>
        <dbReference type="ARBA" id="ARBA00022723"/>
    </source>
</evidence>
<evidence type="ECO:0000313" key="7">
    <source>
        <dbReference type="EMBL" id="KAH0564471.1"/>
    </source>
</evidence>
<accession>A0AAV7J3M6</accession>
<dbReference type="PROSITE" id="PS50119">
    <property type="entry name" value="ZF_BBOX"/>
    <property type="match status" value="1"/>
</dbReference>
<dbReference type="GO" id="GO:0008270">
    <property type="term" value="F:zinc ion binding"/>
    <property type="evidence" value="ECO:0007669"/>
    <property type="project" value="UniProtKB-KW"/>
</dbReference>
<dbReference type="Proteomes" id="UP000826195">
    <property type="component" value="Unassembled WGS sequence"/>
</dbReference>
<organism evidence="7 8">
    <name type="scientific">Cotesia glomerata</name>
    <name type="common">Lepidopteran parasitic wasp</name>
    <name type="synonym">Apanteles glomeratus</name>
    <dbReference type="NCBI Taxonomy" id="32391"/>
    <lineage>
        <taxon>Eukaryota</taxon>
        <taxon>Metazoa</taxon>
        <taxon>Ecdysozoa</taxon>
        <taxon>Arthropoda</taxon>
        <taxon>Hexapoda</taxon>
        <taxon>Insecta</taxon>
        <taxon>Pterygota</taxon>
        <taxon>Neoptera</taxon>
        <taxon>Endopterygota</taxon>
        <taxon>Hymenoptera</taxon>
        <taxon>Apocrita</taxon>
        <taxon>Ichneumonoidea</taxon>
        <taxon>Braconidae</taxon>
        <taxon>Microgastrinae</taxon>
        <taxon>Cotesia</taxon>
    </lineage>
</organism>
<dbReference type="SUPFAM" id="SSF57845">
    <property type="entry name" value="B-box zinc-binding domain"/>
    <property type="match status" value="1"/>
</dbReference>
<dbReference type="SUPFAM" id="SSF57850">
    <property type="entry name" value="RING/U-box"/>
    <property type="match status" value="1"/>
</dbReference>
<dbReference type="AlphaFoldDB" id="A0AAV7J3M6"/>
<dbReference type="PROSITE" id="PS00518">
    <property type="entry name" value="ZF_RING_1"/>
    <property type="match status" value="1"/>
</dbReference>
<name>A0AAV7J3M6_COTGL</name>
<comment type="caution">
    <text evidence="7">The sequence shown here is derived from an EMBL/GenBank/DDBJ whole genome shotgun (WGS) entry which is preliminary data.</text>
</comment>
<proteinExistence type="predicted"/>
<keyword evidence="3" id="KW-0862">Zinc</keyword>
<dbReference type="InterPro" id="IPR017907">
    <property type="entry name" value="Znf_RING_CS"/>
</dbReference>